<comment type="caution">
    <text evidence="2">The sequence shown here is derived from an EMBL/GenBank/DDBJ whole genome shotgun (WGS) entry which is preliminary data.</text>
</comment>
<keyword evidence="3" id="KW-1185">Reference proteome</keyword>
<evidence type="ECO:0000313" key="2">
    <source>
        <dbReference type="EMBL" id="KAG9235180.1"/>
    </source>
</evidence>
<sequence>MNDSRTNGVHSPVSPLSIHHDLDFLDRIPIPRSPTTKSASSFNMDRPTTFWPTNYENSKAPEVNQNPYSLYLGQPSNAQGERYQLHDLKPQATGNTGSIQPDSQHSETPRYVANTAEVNYFRPGKNYRNHYRLSMIAAIIFLIVTIVLSAMLSLVATKLRNLQNSAPQITTLPISASTLLSTLSTTGTVTTTATKSIPTKIPTTIVSTVVPMPISVTRAVTERVTITETSTTFPPFLVTAVCSLSKKTSWTFVVECERGKGACKTISEHIARRTAVMAYPTGGIEGVGA</sequence>
<keyword evidence="1" id="KW-1133">Transmembrane helix</keyword>
<evidence type="ECO:0000313" key="3">
    <source>
        <dbReference type="Proteomes" id="UP000824998"/>
    </source>
</evidence>
<dbReference type="EMBL" id="MU251439">
    <property type="protein sequence ID" value="KAG9235180.1"/>
    <property type="molecule type" value="Genomic_DNA"/>
</dbReference>
<evidence type="ECO:0000256" key="1">
    <source>
        <dbReference type="SAM" id="Phobius"/>
    </source>
</evidence>
<proteinExistence type="predicted"/>
<feature type="transmembrane region" description="Helical" evidence="1">
    <location>
        <begin position="135"/>
        <end position="156"/>
    </location>
</feature>
<protein>
    <submittedName>
        <fullName evidence="2">Uncharacterized protein</fullName>
    </submittedName>
</protein>
<keyword evidence="1" id="KW-0472">Membrane</keyword>
<name>A0A9P7YKG8_9HELO</name>
<organism evidence="2 3">
    <name type="scientific">Amylocarpus encephaloides</name>
    <dbReference type="NCBI Taxonomy" id="45428"/>
    <lineage>
        <taxon>Eukaryota</taxon>
        <taxon>Fungi</taxon>
        <taxon>Dikarya</taxon>
        <taxon>Ascomycota</taxon>
        <taxon>Pezizomycotina</taxon>
        <taxon>Leotiomycetes</taxon>
        <taxon>Helotiales</taxon>
        <taxon>Helotiales incertae sedis</taxon>
        <taxon>Amylocarpus</taxon>
    </lineage>
</organism>
<gene>
    <name evidence="2" type="ORF">BJ875DRAFT_542328</name>
</gene>
<reference evidence="2" key="1">
    <citation type="journal article" date="2021" name="IMA Fungus">
        <title>Genomic characterization of three marine fungi, including Emericellopsis atlantica sp. nov. with signatures of a generalist lifestyle and marine biomass degradation.</title>
        <authorList>
            <person name="Hagestad O.C."/>
            <person name="Hou L."/>
            <person name="Andersen J.H."/>
            <person name="Hansen E.H."/>
            <person name="Altermark B."/>
            <person name="Li C."/>
            <person name="Kuhnert E."/>
            <person name="Cox R.J."/>
            <person name="Crous P.W."/>
            <person name="Spatafora J.W."/>
            <person name="Lail K."/>
            <person name="Amirebrahimi M."/>
            <person name="Lipzen A."/>
            <person name="Pangilinan J."/>
            <person name="Andreopoulos W."/>
            <person name="Hayes R.D."/>
            <person name="Ng V."/>
            <person name="Grigoriev I.V."/>
            <person name="Jackson S.A."/>
            <person name="Sutton T.D.S."/>
            <person name="Dobson A.D.W."/>
            <person name="Rama T."/>
        </authorList>
    </citation>
    <scope>NUCLEOTIDE SEQUENCE</scope>
    <source>
        <strain evidence="2">TRa018bII</strain>
    </source>
</reference>
<dbReference type="Proteomes" id="UP000824998">
    <property type="component" value="Unassembled WGS sequence"/>
</dbReference>
<dbReference type="AlphaFoldDB" id="A0A9P7YKG8"/>
<accession>A0A9P7YKG8</accession>
<keyword evidence="1" id="KW-0812">Transmembrane</keyword>